<dbReference type="KEGG" id="aoi:AORI_5696"/>
<accession>R4SY50</accession>
<dbReference type="Proteomes" id="UP000013968">
    <property type="component" value="Chromosome"/>
</dbReference>
<proteinExistence type="predicted"/>
<gene>
    <name evidence="1" type="ORF">AORI_5696</name>
</gene>
<protein>
    <submittedName>
        <fullName evidence="1">Uncharacterized protein</fullName>
    </submittedName>
</protein>
<dbReference type="HOGENOM" id="CLU_1976912_0_0_11"/>
<dbReference type="PATRIC" id="fig|1156913.3.peg.5806"/>
<keyword evidence="2" id="KW-1185">Reference proteome</keyword>
<organism evidence="1 2">
    <name type="scientific">Amycolatopsis keratiniphila</name>
    <dbReference type="NCBI Taxonomy" id="129921"/>
    <lineage>
        <taxon>Bacteria</taxon>
        <taxon>Bacillati</taxon>
        <taxon>Actinomycetota</taxon>
        <taxon>Actinomycetes</taxon>
        <taxon>Pseudonocardiales</taxon>
        <taxon>Pseudonocardiaceae</taxon>
        <taxon>Amycolatopsis</taxon>
        <taxon>Amycolatopsis japonica group</taxon>
    </lineage>
</organism>
<dbReference type="EMBL" id="CP003410">
    <property type="protein sequence ID" value="AGM08279.1"/>
    <property type="molecule type" value="Genomic_DNA"/>
</dbReference>
<evidence type="ECO:0000313" key="2">
    <source>
        <dbReference type="Proteomes" id="UP000013968"/>
    </source>
</evidence>
<reference evidence="1 2" key="1">
    <citation type="journal article" date="2013" name="BMC Genomics">
        <title>ContigScape: a Cytoscape plugin facilitating microbial genome gap closing.</title>
        <authorList>
            <person name="Tang B."/>
            <person name="Wang Q."/>
            <person name="Yang M."/>
            <person name="Xie F."/>
            <person name="Zhu Y."/>
            <person name="Zhuo Y."/>
            <person name="Wang S."/>
            <person name="Gao H."/>
            <person name="Ding X."/>
            <person name="Zhang L."/>
            <person name="Zhao G."/>
            <person name="Zheng H."/>
        </authorList>
    </citation>
    <scope>NUCLEOTIDE SEQUENCE [LARGE SCALE GENOMIC DNA]</scope>
    <source>
        <strain evidence="1 2">HCCB10007</strain>
    </source>
</reference>
<sequence>MFMITRHTGLDPLAEDLTAVIDGVAGTFGTTAERTVEGELDCDPTQPGRSLCWQYGLRVDDATDAIRKLVEDVLPMLEGQGWRWRDRSNPRELIAQFSRDGADFNVHVSRAGDGVAIVGSTACVSVP</sequence>
<dbReference type="AlphaFoldDB" id="R4SY50"/>
<name>R4SY50_9PSEU</name>
<evidence type="ECO:0000313" key="1">
    <source>
        <dbReference type="EMBL" id="AGM08279.1"/>
    </source>
</evidence>